<sequence>MAISSTDISNRIVEAVLAQKLAPGSRLGEQELALLFDCSRTIVREALTRLAARGIVTVSARRGWYLIEPSQDEAREAFEARRVIETGLIRQSAGGVRKEALKRLKQHLQLEKAALRQDDIGKRSYLLGDFHVCLADCLGNSLLADTLRDYTARTTLIAMRYQSTHDAEQSCEDHVRIVEALARGDIAEAEALMAEHIGTVQAALSVSAAPDPLARLREALAPVRTGGAPPAAEGAASASAQLLRTTPSKAARRRSAAGGPASSSDDSSTYLGKLL</sequence>
<evidence type="ECO:0000256" key="3">
    <source>
        <dbReference type="ARBA" id="ARBA00023163"/>
    </source>
</evidence>
<dbReference type="GO" id="GO:0003700">
    <property type="term" value="F:DNA-binding transcription factor activity"/>
    <property type="evidence" value="ECO:0007669"/>
    <property type="project" value="InterPro"/>
</dbReference>
<protein>
    <submittedName>
        <fullName evidence="6">GntR family transcriptional regulator</fullName>
    </submittedName>
</protein>
<proteinExistence type="predicted"/>
<dbReference type="RefSeq" id="WP_058643106.1">
    <property type="nucleotide sequence ID" value="NZ_LDSL01000108.1"/>
</dbReference>
<feature type="compositionally biased region" description="Low complexity" evidence="4">
    <location>
        <begin position="226"/>
        <end position="249"/>
    </location>
</feature>
<dbReference type="SUPFAM" id="SSF46785">
    <property type="entry name" value="Winged helix' DNA-binding domain"/>
    <property type="match status" value="1"/>
</dbReference>
<evidence type="ECO:0000259" key="5">
    <source>
        <dbReference type="PROSITE" id="PS50949"/>
    </source>
</evidence>
<dbReference type="Pfam" id="PF07729">
    <property type="entry name" value="FCD"/>
    <property type="match status" value="1"/>
</dbReference>
<gene>
    <name evidence="6" type="ORF">NS331_16830</name>
</gene>
<dbReference type="OrthoDB" id="5243844at2"/>
<dbReference type="EMBL" id="LDSL01000108">
    <property type="protein sequence ID" value="KTT18006.1"/>
    <property type="molecule type" value="Genomic_DNA"/>
</dbReference>
<evidence type="ECO:0000256" key="4">
    <source>
        <dbReference type="SAM" id="MobiDB-lite"/>
    </source>
</evidence>
<dbReference type="PROSITE" id="PS50949">
    <property type="entry name" value="HTH_GNTR"/>
    <property type="match status" value="1"/>
</dbReference>
<evidence type="ECO:0000313" key="7">
    <source>
        <dbReference type="Proteomes" id="UP000072741"/>
    </source>
</evidence>
<dbReference type="InterPro" id="IPR036390">
    <property type="entry name" value="WH_DNA-bd_sf"/>
</dbReference>
<evidence type="ECO:0000256" key="1">
    <source>
        <dbReference type="ARBA" id="ARBA00023015"/>
    </source>
</evidence>
<dbReference type="SMART" id="SM00895">
    <property type="entry name" value="FCD"/>
    <property type="match status" value="1"/>
</dbReference>
<dbReference type="SMART" id="SM00345">
    <property type="entry name" value="HTH_GNTR"/>
    <property type="match status" value="1"/>
</dbReference>
<organism evidence="6 7">
    <name type="scientific">Pseudacidovorax intermedius</name>
    <dbReference type="NCBI Taxonomy" id="433924"/>
    <lineage>
        <taxon>Bacteria</taxon>
        <taxon>Pseudomonadati</taxon>
        <taxon>Pseudomonadota</taxon>
        <taxon>Betaproteobacteria</taxon>
        <taxon>Burkholderiales</taxon>
        <taxon>Comamonadaceae</taxon>
        <taxon>Pseudacidovorax</taxon>
    </lineage>
</organism>
<dbReference type="PANTHER" id="PTHR43537">
    <property type="entry name" value="TRANSCRIPTIONAL REGULATOR, GNTR FAMILY"/>
    <property type="match status" value="1"/>
</dbReference>
<name>A0A147GQR1_9BURK</name>
<reference evidence="6 7" key="1">
    <citation type="journal article" date="2016" name="Front. Microbiol.">
        <title>Genomic Resource of Rice Seed Associated Bacteria.</title>
        <authorList>
            <person name="Midha S."/>
            <person name="Bansal K."/>
            <person name="Sharma S."/>
            <person name="Kumar N."/>
            <person name="Patil P.P."/>
            <person name="Chaudhry V."/>
            <person name="Patil P.B."/>
        </authorList>
    </citation>
    <scope>NUCLEOTIDE SEQUENCE [LARGE SCALE GENOMIC DNA]</scope>
    <source>
        <strain evidence="6 7">NS331</strain>
    </source>
</reference>
<keyword evidence="7" id="KW-1185">Reference proteome</keyword>
<feature type="region of interest" description="Disordered" evidence="4">
    <location>
        <begin position="225"/>
        <end position="275"/>
    </location>
</feature>
<dbReference type="Gene3D" id="1.20.120.530">
    <property type="entry name" value="GntR ligand-binding domain-like"/>
    <property type="match status" value="1"/>
</dbReference>
<evidence type="ECO:0000313" key="6">
    <source>
        <dbReference type="EMBL" id="KTT18006.1"/>
    </source>
</evidence>
<keyword evidence="2" id="KW-0238">DNA-binding</keyword>
<dbReference type="SUPFAM" id="SSF48008">
    <property type="entry name" value="GntR ligand-binding domain-like"/>
    <property type="match status" value="1"/>
</dbReference>
<keyword evidence="3" id="KW-0804">Transcription</keyword>
<feature type="compositionally biased region" description="Low complexity" evidence="4">
    <location>
        <begin position="256"/>
        <end position="268"/>
    </location>
</feature>
<dbReference type="Gene3D" id="1.10.10.10">
    <property type="entry name" value="Winged helix-like DNA-binding domain superfamily/Winged helix DNA-binding domain"/>
    <property type="match status" value="1"/>
</dbReference>
<dbReference type="InterPro" id="IPR008920">
    <property type="entry name" value="TF_FadR/GntR_C"/>
</dbReference>
<dbReference type="InterPro" id="IPR000524">
    <property type="entry name" value="Tscrpt_reg_HTH_GntR"/>
</dbReference>
<evidence type="ECO:0000256" key="2">
    <source>
        <dbReference type="ARBA" id="ARBA00023125"/>
    </source>
</evidence>
<dbReference type="PATRIC" id="fig|433924.3.peg.255"/>
<dbReference type="Pfam" id="PF00392">
    <property type="entry name" value="GntR"/>
    <property type="match status" value="1"/>
</dbReference>
<keyword evidence="1" id="KW-0805">Transcription regulation</keyword>
<dbReference type="Proteomes" id="UP000072741">
    <property type="component" value="Unassembled WGS sequence"/>
</dbReference>
<dbReference type="AlphaFoldDB" id="A0A147GQR1"/>
<dbReference type="CDD" id="cd07377">
    <property type="entry name" value="WHTH_GntR"/>
    <property type="match status" value="1"/>
</dbReference>
<dbReference type="GO" id="GO:0003677">
    <property type="term" value="F:DNA binding"/>
    <property type="evidence" value="ECO:0007669"/>
    <property type="project" value="UniProtKB-KW"/>
</dbReference>
<dbReference type="PANTHER" id="PTHR43537:SF53">
    <property type="entry name" value="HTH-TYPE TRANSCRIPTIONAL REPRESSOR NANR"/>
    <property type="match status" value="1"/>
</dbReference>
<comment type="caution">
    <text evidence="6">The sequence shown here is derived from an EMBL/GenBank/DDBJ whole genome shotgun (WGS) entry which is preliminary data.</text>
</comment>
<dbReference type="InterPro" id="IPR036388">
    <property type="entry name" value="WH-like_DNA-bd_sf"/>
</dbReference>
<accession>A0A147GQR1</accession>
<feature type="domain" description="HTH gntR-type" evidence="5">
    <location>
        <begin position="2"/>
        <end position="69"/>
    </location>
</feature>
<dbReference type="InterPro" id="IPR011711">
    <property type="entry name" value="GntR_C"/>
</dbReference>